<sequence>MKKVSISLMILVVSSILFSAGIKDHLARLSKDHGQSKPVSFYSLKAKTIDGKDFDFSTLKGKRVLIVNVASECGFTPQYKKLQKLFDDYKDKNFVILGFPCNDFGGQEPGSTSEIKSFCEKNYGVTFQLMEKVSIKGPNPHPVYQWLTKKELNGKSNASVRWNFHKFLIDENGQWVEDYGSMTDPMSEKIVAFAARKS</sequence>
<dbReference type="GO" id="GO:0004601">
    <property type="term" value="F:peroxidase activity"/>
    <property type="evidence" value="ECO:0007669"/>
    <property type="project" value="UniProtKB-KW"/>
</dbReference>
<keyword evidence="6" id="KW-1185">Reference proteome</keyword>
<evidence type="ECO:0000256" key="1">
    <source>
        <dbReference type="ARBA" id="ARBA00006926"/>
    </source>
</evidence>
<dbReference type="InterPro" id="IPR029759">
    <property type="entry name" value="GPX_AS"/>
</dbReference>
<comment type="similarity">
    <text evidence="1 4">Belongs to the glutathione peroxidase family.</text>
</comment>
<accession>A0A369A4H5</accession>
<organism evidence="5 6">
    <name type="scientific">Schleiferia thermophila</name>
    <dbReference type="NCBI Taxonomy" id="884107"/>
    <lineage>
        <taxon>Bacteria</taxon>
        <taxon>Pseudomonadati</taxon>
        <taxon>Bacteroidota</taxon>
        <taxon>Flavobacteriia</taxon>
        <taxon>Flavobacteriales</taxon>
        <taxon>Schleiferiaceae</taxon>
        <taxon>Schleiferia</taxon>
    </lineage>
</organism>
<comment type="caution">
    <text evidence="5">The sequence shown here is derived from an EMBL/GenBank/DDBJ whole genome shotgun (WGS) entry which is preliminary data.</text>
</comment>
<dbReference type="PRINTS" id="PR01011">
    <property type="entry name" value="GLUTPROXDASE"/>
</dbReference>
<dbReference type="AlphaFoldDB" id="A0A369A4H5"/>
<dbReference type="GO" id="GO:0034599">
    <property type="term" value="P:cellular response to oxidative stress"/>
    <property type="evidence" value="ECO:0007669"/>
    <property type="project" value="TreeGrafter"/>
</dbReference>
<gene>
    <name evidence="5" type="ORF">DES35_104114</name>
</gene>
<reference evidence="5 6" key="1">
    <citation type="submission" date="2018-07" db="EMBL/GenBank/DDBJ databases">
        <title>Genomic Encyclopedia of Type Strains, Phase IV (KMG-IV): sequencing the most valuable type-strain genomes for metagenomic binning, comparative biology and taxonomic classification.</title>
        <authorList>
            <person name="Goeker M."/>
        </authorList>
    </citation>
    <scope>NUCLEOTIDE SEQUENCE [LARGE SCALE GENOMIC DNA]</scope>
    <source>
        <strain evidence="5 6">DSM 21410</strain>
    </source>
</reference>
<name>A0A369A4H5_9FLAO</name>
<dbReference type="RefSeq" id="WP_084180164.1">
    <property type="nucleotide sequence ID" value="NZ_BHZF01000005.1"/>
</dbReference>
<evidence type="ECO:0000313" key="6">
    <source>
        <dbReference type="Proteomes" id="UP000253517"/>
    </source>
</evidence>
<dbReference type="Pfam" id="PF00255">
    <property type="entry name" value="GSHPx"/>
    <property type="match status" value="1"/>
</dbReference>
<dbReference type="EMBL" id="QPJS01000004">
    <property type="protein sequence ID" value="RCX02354.1"/>
    <property type="molecule type" value="Genomic_DNA"/>
</dbReference>
<evidence type="ECO:0000256" key="3">
    <source>
        <dbReference type="ARBA" id="ARBA00023002"/>
    </source>
</evidence>
<dbReference type="FunFam" id="3.40.30.10:FF:000010">
    <property type="entry name" value="Glutathione peroxidase"/>
    <property type="match status" value="1"/>
</dbReference>
<dbReference type="InterPro" id="IPR000889">
    <property type="entry name" value="Glutathione_peroxidase"/>
</dbReference>
<dbReference type="PROSITE" id="PS51355">
    <property type="entry name" value="GLUTATHIONE_PEROXID_3"/>
    <property type="match status" value="1"/>
</dbReference>
<evidence type="ECO:0000256" key="4">
    <source>
        <dbReference type="RuleBase" id="RU000499"/>
    </source>
</evidence>
<keyword evidence="2 4" id="KW-0575">Peroxidase</keyword>
<dbReference type="PROSITE" id="PS00460">
    <property type="entry name" value="GLUTATHIONE_PEROXID_1"/>
    <property type="match status" value="1"/>
</dbReference>
<evidence type="ECO:0000313" key="5">
    <source>
        <dbReference type="EMBL" id="RCX02354.1"/>
    </source>
</evidence>
<dbReference type="InterPro" id="IPR036249">
    <property type="entry name" value="Thioredoxin-like_sf"/>
</dbReference>
<dbReference type="CDD" id="cd00340">
    <property type="entry name" value="GSH_Peroxidase"/>
    <property type="match status" value="1"/>
</dbReference>
<proteinExistence type="inferred from homology"/>
<protein>
    <recommendedName>
        <fullName evidence="4">Glutathione peroxidase</fullName>
    </recommendedName>
</protein>
<keyword evidence="3 4" id="KW-0560">Oxidoreductase</keyword>
<dbReference type="PANTHER" id="PTHR11592">
    <property type="entry name" value="GLUTATHIONE PEROXIDASE"/>
    <property type="match status" value="1"/>
</dbReference>
<dbReference type="PANTHER" id="PTHR11592:SF78">
    <property type="entry name" value="GLUTATHIONE PEROXIDASE"/>
    <property type="match status" value="1"/>
</dbReference>
<evidence type="ECO:0000256" key="2">
    <source>
        <dbReference type="ARBA" id="ARBA00022559"/>
    </source>
</evidence>
<dbReference type="Proteomes" id="UP000253517">
    <property type="component" value="Unassembled WGS sequence"/>
</dbReference>
<dbReference type="SUPFAM" id="SSF52833">
    <property type="entry name" value="Thioredoxin-like"/>
    <property type="match status" value="1"/>
</dbReference>
<dbReference type="Gene3D" id="3.40.30.10">
    <property type="entry name" value="Glutaredoxin"/>
    <property type="match status" value="1"/>
</dbReference>